<name>A0A6J4LZN6_9CYAN</name>
<reference evidence="3" key="1">
    <citation type="submission" date="2020-02" db="EMBL/GenBank/DDBJ databases">
        <authorList>
            <person name="Meier V. D."/>
        </authorList>
    </citation>
    <scope>NUCLEOTIDE SEQUENCE</scope>
    <source>
        <strain evidence="3">AVDCRST_MAG94</strain>
    </source>
</reference>
<evidence type="ECO:0000313" key="3">
    <source>
        <dbReference type="EMBL" id="CAA9346135.1"/>
    </source>
</evidence>
<dbReference type="EC" id="2.7.1.76" evidence="3"/>
<keyword evidence="3" id="KW-0808">Transferase</keyword>
<dbReference type="Gene3D" id="3.40.50.300">
    <property type="entry name" value="P-loop containing nucleotide triphosphate hydrolases"/>
    <property type="match status" value="1"/>
</dbReference>
<feature type="domain" description="Deoxynucleoside kinase" evidence="2">
    <location>
        <begin position="6"/>
        <end position="197"/>
    </location>
</feature>
<dbReference type="GO" id="GO:0005737">
    <property type="term" value="C:cytoplasm"/>
    <property type="evidence" value="ECO:0007669"/>
    <property type="project" value="TreeGrafter"/>
</dbReference>
<proteinExistence type="predicted"/>
<feature type="binding site" evidence="1">
    <location>
        <begin position="136"/>
        <end position="140"/>
    </location>
    <ligand>
        <name>ATP</name>
        <dbReference type="ChEBI" id="CHEBI:30616"/>
    </ligand>
</feature>
<dbReference type="GO" id="GO:0004138">
    <property type="term" value="F:deoxyguanosine kinase activity"/>
    <property type="evidence" value="ECO:0007669"/>
    <property type="project" value="UniProtKB-EC"/>
</dbReference>
<dbReference type="CDD" id="cd01673">
    <property type="entry name" value="dNK"/>
    <property type="match status" value="1"/>
</dbReference>
<sequence length="210" mass="24063">MAPQYIVIEGVIGVGKTTLAKLLARSLASDVLLEVVEENPFLQTFYADRAQYAFQTESFFLLSRYRQQLATVQPAVGKHTLVSDYMFAKNRLFAGLNLQGDEWRLFLQLYDALSERVPQPDLVVYLQANVRTLMTRIAYRDRPFERNMEVAYIEQLRETYDRFFASYTESPLLMIQTDDLNLVNDEQAQQAVMGRISAALAGYQQGLLLP</sequence>
<dbReference type="SUPFAM" id="SSF52540">
    <property type="entry name" value="P-loop containing nucleoside triphosphate hydrolases"/>
    <property type="match status" value="1"/>
</dbReference>
<keyword evidence="1" id="KW-0547">Nucleotide-binding</keyword>
<keyword evidence="1" id="KW-0067">ATP-binding</keyword>
<dbReference type="EC" id="2.7.1.113" evidence="3"/>
<dbReference type="PANTHER" id="PTHR10513:SF46">
    <property type="entry name" value="DEOXYGUANOSINE KINASE"/>
    <property type="match status" value="1"/>
</dbReference>
<dbReference type="GO" id="GO:0005524">
    <property type="term" value="F:ATP binding"/>
    <property type="evidence" value="ECO:0007669"/>
    <property type="project" value="UniProtKB-KW"/>
</dbReference>
<dbReference type="EMBL" id="CADCTY010000891">
    <property type="protein sequence ID" value="CAA9346135.1"/>
    <property type="molecule type" value="Genomic_DNA"/>
</dbReference>
<dbReference type="GO" id="GO:0004136">
    <property type="term" value="F:deoxyadenosine kinase activity"/>
    <property type="evidence" value="ECO:0007669"/>
    <property type="project" value="UniProtKB-EC"/>
</dbReference>
<protein>
    <submittedName>
        <fullName evidence="3">Deoxyadenosine kinase @ Deoxyguanosine kinase</fullName>
        <ecNumber evidence="3">2.7.1.113</ecNumber>
        <ecNumber evidence="3">2.7.1.76</ecNumber>
    </submittedName>
</protein>
<dbReference type="AlphaFoldDB" id="A0A6J4LZN6"/>
<keyword evidence="3" id="KW-0418">Kinase</keyword>
<evidence type="ECO:0000256" key="1">
    <source>
        <dbReference type="PIRSR" id="PIRSR000705-3"/>
    </source>
</evidence>
<dbReference type="InterPro" id="IPR002624">
    <property type="entry name" value="DCK/DGK"/>
</dbReference>
<dbReference type="InterPro" id="IPR031314">
    <property type="entry name" value="DNK_dom"/>
</dbReference>
<dbReference type="PANTHER" id="PTHR10513">
    <property type="entry name" value="DEOXYNUCLEOSIDE KINASE"/>
    <property type="match status" value="1"/>
</dbReference>
<dbReference type="InterPro" id="IPR027417">
    <property type="entry name" value="P-loop_NTPase"/>
</dbReference>
<dbReference type="PIRSF" id="PIRSF000705">
    <property type="entry name" value="DNK"/>
    <property type="match status" value="1"/>
</dbReference>
<organism evidence="3">
    <name type="scientific">uncultured Leptolyngbya sp</name>
    <dbReference type="NCBI Taxonomy" id="332963"/>
    <lineage>
        <taxon>Bacteria</taxon>
        <taxon>Bacillati</taxon>
        <taxon>Cyanobacteriota</taxon>
        <taxon>Cyanophyceae</taxon>
        <taxon>Leptolyngbyales</taxon>
        <taxon>Leptolyngbyaceae</taxon>
        <taxon>Leptolyngbya group</taxon>
        <taxon>Leptolyngbya</taxon>
        <taxon>environmental samples</taxon>
    </lineage>
</organism>
<gene>
    <name evidence="3" type="ORF">AVDCRST_MAG94-2542</name>
</gene>
<dbReference type="Pfam" id="PF01712">
    <property type="entry name" value="dNK"/>
    <property type="match status" value="1"/>
</dbReference>
<accession>A0A6J4LZN6</accession>
<feature type="binding site" evidence="1">
    <location>
        <begin position="10"/>
        <end position="18"/>
    </location>
    <ligand>
        <name>ATP</name>
        <dbReference type="ChEBI" id="CHEBI:30616"/>
    </ligand>
</feature>
<dbReference type="InterPro" id="IPR050566">
    <property type="entry name" value="Deoxyribonucleoside_kinase"/>
</dbReference>
<evidence type="ECO:0000259" key="2">
    <source>
        <dbReference type="Pfam" id="PF01712"/>
    </source>
</evidence>